<organism evidence="2 3">
    <name type="scientific">Streblomastix strix</name>
    <dbReference type="NCBI Taxonomy" id="222440"/>
    <lineage>
        <taxon>Eukaryota</taxon>
        <taxon>Metamonada</taxon>
        <taxon>Preaxostyla</taxon>
        <taxon>Oxymonadida</taxon>
        <taxon>Streblomastigidae</taxon>
        <taxon>Streblomastix</taxon>
    </lineage>
</organism>
<dbReference type="InterPro" id="IPR036397">
    <property type="entry name" value="RNaseH_sf"/>
</dbReference>
<dbReference type="AlphaFoldDB" id="A0A5J4W542"/>
<dbReference type="Proteomes" id="UP000324800">
    <property type="component" value="Unassembled WGS sequence"/>
</dbReference>
<evidence type="ECO:0000313" key="3">
    <source>
        <dbReference type="Proteomes" id="UP000324800"/>
    </source>
</evidence>
<evidence type="ECO:0000313" key="2">
    <source>
        <dbReference type="EMBL" id="KAA6389815.1"/>
    </source>
</evidence>
<comment type="caution">
    <text evidence="2">The sequence shown here is derived from an EMBL/GenBank/DDBJ whole genome shotgun (WGS) entry which is preliminary data.</text>
</comment>
<name>A0A5J4W542_9EUKA</name>
<dbReference type="Gene3D" id="3.30.420.10">
    <property type="entry name" value="Ribonuclease H-like superfamily/Ribonuclease H"/>
    <property type="match status" value="1"/>
</dbReference>
<dbReference type="GO" id="GO:0003676">
    <property type="term" value="F:nucleic acid binding"/>
    <property type="evidence" value="ECO:0007669"/>
    <property type="project" value="InterPro"/>
</dbReference>
<reference evidence="2 3" key="1">
    <citation type="submission" date="2019-03" db="EMBL/GenBank/DDBJ databases">
        <title>Single cell metagenomics reveals metabolic interactions within the superorganism composed of flagellate Streblomastix strix and complex community of Bacteroidetes bacteria on its surface.</title>
        <authorList>
            <person name="Treitli S.C."/>
            <person name="Kolisko M."/>
            <person name="Husnik F."/>
            <person name="Keeling P."/>
            <person name="Hampl V."/>
        </authorList>
    </citation>
    <scope>NUCLEOTIDE SEQUENCE [LARGE SCALE GENOMIC DNA]</scope>
    <source>
        <strain evidence="2">ST1C</strain>
    </source>
</reference>
<gene>
    <name evidence="2" type="ORF">EZS28_014657</name>
</gene>
<evidence type="ECO:0000259" key="1">
    <source>
        <dbReference type="Pfam" id="PF13358"/>
    </source>
</evidence>
<protein>
    <recommendedName>
        <fullName evidence="1">Tc1-like transposase DDE domain-containing protein</fullName>
    </recommendedName>
</protein>
<feature type="domain" description="Tc1-like transposase DDE" evidence="1">
    <location>
        <begin position="3"/>
        <end position="94"/>
    </location>
</feature>
<dbReference type="OrthoDB" id="8663161at2759"/>
<sequence>MHIIKGNMNAMQYLRILDEHLKAVGQRFCRKQFIMQADIDSKHKSRHATNWISKNKIKTIECLSNSHDISPIEHIFHILKKNLRDRIIRCVEEFERALIEE</sequence>
<dbReference type="InterPro" id="IPR038717">
    <property type="entry name" value="Tc1-like_DDE_dom"/>
</dbReference>
<dbReference type="EMBL" id="SNRW01003449">
    <property type="protein sequence ID" value="KAA6389815.1"/>
    <property type="molecule type" value="Genomic_DNA"/>
</dbReference>
<accession>A0A5J4W542</accession>
<dbReference type="Pfam" id="PF13358">
    <property type="entry name" value="DDE_3"/>
    <property type="match status" value="1"/>
</dbReference>
<proteinExistence type="predicted"/>